<organism evidence="4">
    <name type="scientific">Chelativorans sp. (strain BNC1)</name>
    <dbReference type="NCBI Taxonomy" id="266779"/>
    <lineage>
        <taxon>Bacteria</taxon>
        <taxon>Pseudomonadati</taxon>
        <taxon>Pseudomonadota</taxon>
        <taxon>Alphaproteobacteria</taxon>
        <taxon>Hyphomicrobiales</taxon>
        <taxon>Phyllobacteriaceae</taxon>
        <taxon>Chelativorans</taxon>
    </lineage>
</organism>
<feature type="compositionally biased region" description="Basic residues" evidence="2">
    <location>
        <begin position="1"/>
        <end position="11"/>
    </location>
</feature>
<dbReference type="Gene3D" id="1.10.287.1490">
    <property type="match status" value="1"/>
</dbReference>
<dbReference type="AlphaFoldDB" id="Q11DF3"/>
<protein>
    <submittedName>
        <fullName evidence="4">Putative phage tail protein</fullName>
    </submittedName>
</protein>
<evidence type="ECO:0000256" key="1">
    <source>
        <dbReference type="SAM" id="Coils"/>
    </source>
</evidence>
<dbReference type="OrthoDB" id="8480612at2"/>
<accession>Q11DF3</accession>
<dbReference type="KEGG" id="mes:Meso_3200"/>
<proteinExistence type="predicted"/>
<evidence type="ECO:0000256" key="3">
    <source>
        <dbReference type="SAM" id="Phobius"/>
    </source>
</evidence>
<feature type="coiled-coil region" evidence="1">
    <location>
        <begin position="230"/>
        <end position="283"/>
    </location>
</feature>
<feature type="compositionally biased region" description="Low complexity" evidence="2">
    <location>
        <begin position="34"/>
        <end position="50"/>
    </location>
</feature>
<keyword evidence="3" id="KW-0812">Transmembrane</keyword>
<dbReference type="STRING" id="266779.Meso_3200"/>
<evidence type="ECO:0000256" key="2">
    <source>
        <dbReference type="SAM" id="MobiDB-lite"/>
    </source>
</evidence>
<keyword evidence="3" id="KW-0472">Membrane</keyword>
<keyword evidence="3" id="KW-1133">Transmembrane helix</keyword>
<sequence>MAKTPRTRHSKSSREPVTIDLEAEPVHREPTPMEEVSSGGESASSEEFSGQDPVDQASSNMTGIGADESAREEAQPAMEAGSDSVSQSQPQEDEPLQPDEARADMEAPAEEPASEEQTRAPVRSRGGFANAFVGGLLGALIMLLIGGALLWTGVLPGTRQQQADPAMSNLEQQVAALQNEISQLRENAAAGPSAEALQQALAEPRQQISELRDTVAALQSAPPAENGAELQRLGQQLAELENRVASVAQTAGTGDTSQLSQQVSELEMRVAGAMEAANTAQERGAATAQQVNELARQVTQLSEQVAKEDEGPRLALIVAASALRSAVERGAPFGSELDTYSAIAPNAPELDPLRPYAQTGIPTEAALVSEAPQIASRIAASSSDLPPDAGVFDRLMASARSAVTVRPVGEVPGDTPEAIAARMEAAVKRGDYAQALSEYDSLPPSAKDVAAEFAEKLRARRAADQVLEKALSNALKPA</sequence>
<keyword evidence="1" id="KW-0175">Coiled coil</keyword>
<dbReference type="HOGENOM" id="CLU_040284_1_0_5"/>
<gene>
    <name evidence="4" type="ordered locus">Meso_3200</name>
</gene>
<evidence type="ECO:0000313" key="4">
    <source>
        <dbReference type="EMBL" id="ABG64572.1"/>
    </source>
</evidence>
<dbReference type="EMBL" id="CP000390">
    <property type="protein sequence ID" value="ABG64572.1"/>
    <property type="molecule type" value="Genomic_DNA"/>
</dbReference>
<feature type="region of interest" description="Disordered" evidence="2">
    <location>
        <begin position="1"/>
        <end position="122"/>
    </location>
</feature>
<reference evidence="4" key="1">
    <citation type="submission" date="2006-06" db="EMBL/GenBank/DDBJ databases">
        <title>Complete sequence of chromosome of Chelativorans sp. BNC1.</title>
        <authorList>
            <consortium name="US DOE Joint Genome Institute"/>
            <person name="Copeland A."/>
            <person name="Lucas S."/>
            <person name="Lapidus A."/>
            <person name="Barry K."/>
            <person name="Detter J.C."/>
            <person name="Glavina del Rio T."/>
            <person name="Hammon N."/>
            <person name="Israni S."/>
            <person name="Dalin E."/>
            <person name="Tice H."/>
            <person name="Pitluck S."/>
            <person name="Chertkov O."/>
            <person name="Brettin T."/>
            <person name="Bruce D."/>
            <person name="Han C."/>
            <person name="Tapia R."/>
            <person name="Gilna P."/>
            <person name="Schmutz J."/>
            <person name="Larimer F."/>
            <person name="Land M."/>
            <person name="Hauser L."/>
            <person name="Kyrpides N."/>
            <person name="Mikhailova N."/>
            <person name="Richardson P."/>
        </authorList>
    </citation>
    <scope>NUCLEOTIDE SEQUENCE</scope>
    <source>
        <strain evidence="4">BNC1</strain>
    </source>
</reference>
<feature type="transmembrane region" description="Helical" evidence="3">
    <location>
        <begin position="128"/>
        <end position="151"/>
    </location>
</feature>
<dbReference type="eggNOG" id="COG4223">
    <property type="taxonomic scope" value="Bacteria"/>
</dbReference>
<name>Q11DF3_CHESB</name>